<proteinExistence type="predicted"/>
<evidence type="ECO:0000256" key="4">
    <source>
        <dbReference type="ARBA" id="ARBA00023180"/>
    </source>
</evidence>
<dbReference type="AlphaFoldDB" id="A0AAD9J3Y8"/>
<comment type="caution">
    <text evidence="5">Lacks conserved residue(s) required for the propagation of feature annotation.</text>
</comment>
<reference evidence="7" key="1">
    <citation type="journal article" date="2023" name="Mol. Biol. Evol.">
        <title>Third-Generation Sequencing Reveals the Adaptive Role of the Epigenome in Three Deep-Sea Polychaetes.</title>
        <authorList>
            <person name="Perez M."/>
            <person name="Aroh O."/>
            <person name="Sun Y."/>
            <person name="Lan Y."/>
            <person name="Juniper S.K."/>
            <person name="Young C.R."/>
            <person name="Angers B."/>
            <person name="Qian P.Y."/>
        </authorList>
    </citation>
    <scope>NUCLEOTIDE SEQUENCE</scope>
    <source>
        <strain evidence="7">P08H-3</strain>
    </source>
</reference>
<evidence type="ECO:0000256" key="1">
    <source>
        <dbReference type="ARBA" id="ARBA00022659"/>
    </source>
</evidence>
<dbReference type="EMBL" id="JAODUP010000644">
    <property type="protein sequence ID" value="KAK2145954.1"/>
    <property type="molecule type" value="Genomic_DNA"/>
</dbReference>
<keyword evidence="3" id="KW-1015">Disulfide bond</keyword>
<evidence type="ECO:0000256" key="5">
    <source>
        <dbReference type="PROSITE-ProRule" id="PRU00302"/>
    </source>
</evidence>
<evidence type="ECO:0000256" key="2">
    <source>
        <dbReference type="ARBA" id="ARBA00022737"/>
    </source>
</evidence>
<dbReference type="CDD" id="cd00033">
    <property type="entry name" value="CCP"/>
    <property type="match status" value="1"/>
</dbReference>
<organism evidence="7 8">
    <name type="scientific">Paralvinella palmiformis</name>
    <dbReference type="NCBI Taxonomy" id="53620"/>
    <lineage>
        <taxon>Eukaryota</taxon>
        <taxon>Metazoa</taxon>
        <taxon>Spiralia</taxon>
        <taxon>Lophotrochozoa</taxon>
        <taxon>Annelida</taxon>
        <taxon>Polychaeta</taxon>
        <taxon>Sedentaria</taxon>
        <taxon>Canalipalpata</taxon>
        <taxon>Terebellida</taxon>
        <taxon>Terebelliformia</taxon>
        <taxon>Alvinellidae</taxon>
        <taxon>Paralvinella</taxon>
    </lineage>
</organism>
<evidence type="ECO:0000259" key="6">
    <source>
        <dbReference type="PROSITE" id="PS50923"/>
    </source>
</evidence>
<dbReference type="Gene3D" id="2.10.70.10">
    <property type="entry name" value="Complement Module, domain 1"/>
    <property type="match status" value="1"/>
</dbReference>
<keyword evidence="1 5" id="KW-0768">Sushi</keyword>
<keyword evidence="8" id="KW-1185">Reference proteome</keyword>
<dbReference type="PANTHER" id="PTHR19325">
    <property type="entry name" value="COMPLEMENT COMPONENT-RELATED SUSHI DOMAIN-CONTAINING"/>
    <property type="match status" value="1"/>
</dbReference>
<evidence type="ECO:0000313" key="8">
    <source>
        <dbReference type="Proteomes" id="UP001208570"/>
    </source>
</evidence>
<dbReference type="InterPro" id="IPR050350">
    <property type="entry name" value="Compl-Cell_Adhes-Reg"/>
</dbReference>
<gene>
    <name evidence="7" type="ORF">LSH36_644g00007</name>
</gene>
<keyword evidence="4" id="KW-0325">Glycoprotein</keyword>
<dbReference type="PANTHER" id="PTHR19325:SF575">
    <property type="entry name" value="LOCOMOTION-RELATED PROTEIN HIKARU GENKI"/>
    <property type="match status" value="1"/>
</dbReference>
<protein>
    <recommendedName>
        <fullName evidence="6">Sushi domain-containing protein</fullName>
    </recommendedName>
</protein>
<accession>A0AAD9J3Y8</accession>
<dbReference type="InterPro" id="IPR035976">
    <property type="entry name" value="Sushi/SCR/CCP_sf"/>
</dbReference>
<feature type="domain" description="Sushi" evidence="6">
    <location>
        <begin position="125"/>
        <end position="189"/>
    </location>
</feature>
<dbReference type="InterPro" id="IPR000436">
    <property type="entry name" value="Sushi_SCR_CCP_dom"/>
</dbReference>
<sequence length="285" mass="31445">MPEDPGNATLLDRTGLSINDTILYQCPYGYQIREYLTWVTLIRLSVVASLISLPLASALNCSDIYPDTKAISQLSDVSIGAVMHVVCDPGYRVFGLKTDNFNTTCELDKTGTDADWCWIPPCEEIICPEPDVVAMATYVMNGNELGDNVTYTCETNYKISNTSTNVTDAICGYDEDFQGVWIGVPTCEEIICPDLPTLSNAFIEALPTNTRIGDATVYQCVDNCSAYLDGVQLRFTKTFNVTCRVDDDHFTAVWIANYTCDGRSIYTCRWNVDIFTASVAHTPAG</sequence>
<dbReference type="SUPFAM" id="SSF57535">
    <property type="entry name" value="Complement control module/SCR domain"/>
    <property type="match status" value="2"/>
</dbReference>
<dbReference type="PROSITE" id="PS50923">
    <property type="entry name" value="SUSHI"/>
    <property type="match status" value="1"/>
</dbReference>
<evidence type="ECO:0000313" key="7">
    <source>
        <dbReference type="EMBL" id="KAK2145954.1"/>
    </source>
</evidence>
<dbReference type="Proteomes" id="UP001208570">
    <property type="component" value="Unassembled WGS sequence"/>
</dbReference>
<dbReference type="SMART" id="SM00032">
    <property type="entry name" value="CCP"/>
    <property type="match status" value="3"/>
</dbReference>
<keyword evidence="2" id="KW-0677">Repeat</keyword>
<name>A0AAD9J3Y8_9ANNE</name>
<evidence type="ECO:0000256" key="3">
    <source>
        <dbReference type="ARBA" id="ARBA00023157"/>
    </source>
</evidence>
<comment type="caution">
    <text evidence="7">The sequence shown here is derived from an EMBL/GenBank/DDBJ whole genome shotgun (WGS) entry which is preliminary data.</text>
</comment>